<feature type="compositionally biased region" description="Polar residues" evidence="1">
    <location>
        <begin position="197"/>
        <end position="206"/>
    </location>
</feature>
<comment type="caution">
    <text evidence="3">The sequence shown here is derived from an EMBL/GenBank/DDBJ whole genome shotgun (WGS) entry which is preliminary data.</text>
</comment>
<feature type="region of interest" description="Disordered" evidence="1">
    <location>
        <begin position="1"/>
        <end position="38"/>
    </location>
</feature>
<evidence type="ECO:0000259" key="2">
    <source>
        <dbReference type="PROSITE" id="PS50800"/>
    </source>
</evidence>
<evidence type="ECO:0000313" key="3">
    <source>
        <dbReference type="EMBL" id="ORY86907.1"/>
    </source>
</evidence>
<feature type="region of interest" description="Disordered" evidence="1">
    <location>
        <begin position="382"/>
        <end position="405"/>
    </location>
</feature>
<dbReference type="InterPro" id="IPR036361">
    <property type="entry name" value="SAP_dom_sf"/>
</dbReference>
<reference evidence="3 4" key="1">
    <citation type="submission" date="2016-07" db="EMBL/GenBank/DDBJ databases">
        <title>Pervasive Adenine N6-methylation of Active Genes in Fungi.</title>
        <authorList>
            <consortium name="DOE Joint Genome Institute"/>
            <person name="Mondo S.J."/>
            <person name="Dannebaum R.O."/>
            <person name="Kuo R.C."/>
            <person name="Labutti K."/>
            <person name="Haridas S."/>
            <person name="Kuo A."/>
            <person name="Salamov A."/>
            <person name="Ahrendt S.R."/>
            <person name="Lipzen A."/>
            <person name="Sullivan W."/>
            <person name="Andreopoulos W.B."/>
            <person name="Clum A."/>
            <person name="Lindquist E."/>
            <person name="Daum C."/>
            <person name="Ramamoorthy G.K."/>
            <person name="Gryganskyi A."/>
            <person name="Culley D."/>
            <person name="Magnuson J.K."/>
            <person name="James T.Y."/>
            <person name="O'Malley M.A."/>
            <person name="Stajich J.E."/>
            <person name="Spatafora J.W."/>
            <person name="Visel A."/>
            <person name="Grigoriev I.V."/>
        </authorList>
    </citation>
    <scope>NUCLEOTIDE SEQUENCE [LARGE SCALE GENOMIC DNA]</scope>
    <source>
        <strain evidence="3 4">12-1054</strain>
    </source>
</reference>
<name>A0A1Y2FTK1_PROLT</name>
<dbReference type="OrthoDB" id="197676at2759"/>
<dbReference type="SUPFAM" id="SSF68906">
    <property type="entry name" value="SAP domain"/>
    <property type="match status" value="1"/>
</dbReference>
<accession>A0A1Y2FTK1</accession>
<dbReference type="EMBL" id="MCFI01000002">
    <property type="protein sequence ID" value="ORY86907.1"/>
    <property type="molecule type" value="Genomic_DNA"/>
</dbReference>
<dbReference type="InterPro" id="IPR003034">
    <property type="entry name" value="SAP_dom"/>
</dbReference>
<dbReference type="AlphaFoldDB" id="A0A1Y2FTK1"/>
<dbReference type="RefSeq" id="XP_040727763.1">
    <property type="nucleotide sequence ID" value="XM_040871708.1"/>
</dbReference>
<feature type="region of interest" description="Disordered" evidence="1">
    <location>
        <begin position="297"/>
        <end position="318"/>
    </location>
</feature>
<feature type="region of interest" description="Disordered" evidence="1">
    <location>
        <begin position="466"/>
        <end position="513"/>
    </location>
</feature>
<dbReference type="Pfam" id="PF02037">
    <property type="entry name" value="SAP"/>
    <property type="match status" value="1"/>
</dbReference>
<dbReference type="PROSITE" id="PS50800">
    <property type="entry name" value="SAP"/>
    <property type="match status" value="1"/>
</dbReference>
<dbReference type="GeneID" id="63788307"/>
<dbReference type="SMART" id="SM00513">
    <property type="entry name" value="SAP"/>
    <property type="match status" value="1"/>
</dbReference>
<feature type="compositionally biased region" description="Polar residues" evidence="1">
    <location>
        <begin position="28"/>
        <end position="37"/>
    </location>
</feature>
<evidence type="ECO:0000313" key="4">
    <source>
        <dbReference type="Proteomes" id="UP000193685"/>
    </source>
</evidence>
<proteinExistence type="predicted"/>
<dbReference type="Gene3D" id="1.10.720.30">
    <property type="entry name" value="SAP domain"/>
    <property type="match status" value="1"/>
</dbReference>
<sequence>MNPHGHGVPDSSFWPSAPDSKQVGLATQHESNGQPLQQHPFDAATYVPQTYQHVQQYPAHIQQHELQQHQQHRPVHQQRSFSAAELELEGYSYYDGPTPQFIRNDAAHNRQGSFTSVGVTHDHSGSGTGKRRHNAPMHLKYHPYRSTAPGTGRMRSVPPTPTETLDNMSLGAVFEEVGGDLACATTDTVNPVELSSKPGSGTSTANHSRRPSAVPTAQVDLSEQIRQYQLLQQRASFPSQQQQTLHPSLQATLAAEVPAAFDFMMDDDTEMMDVQPDTWRPTQPASMAAQLIRSMNELSERPQSGPPRSEYDMDLPESPQLGLQDWTSTSQDWHPLSRQITHVRSPSVMSSASSRRDIQENFLSYSLKEANGMNGSQVANSVATAGSVPRAQRRPSAQSRRSTSDVSALVGQYTAAAVAKVAALQDAAVLAKARQDYEVAKEDLFAANENLFEYGPFEDISLQYEVSGSSSSGGAGTQGHRQSISSLSGLATSSSPHAAMKPGQSTATRPHRGSTTLQLLTEAALAAGVDNPATGLPTKPAVRREEETLYAALFPPVGETVLYGPYDAGPSPEGGRSTSGISGAGVPPSSADSNVTITASATGIGTAATGAATARPVMNAQGSIRIERLPPKAKMQDTPVPQFIDDMTVAQLKTELRKRGLMATGKKEELRERLGAVW</sequence>
<dbReference type="Proteomes" id="UP000193685">
    <property type="component" value="Unassembled WGS sequence"/>
</dbReference>
<feature type="region of interest" description="Disordered" evidence="1">
    <location>
        <begin position="567"/>
        <end position="592"/>
    </location>
</feature>
<organism evidence="3 4">
    <name type="scientific">Protomyces lactucae-debilis</name>
    <dbReference type="NCBI Taxonomy" id="2754530"/>
    <lineage>
        <taxon>Eukaryota</taxon>
        <taxon>Fungi</taxon>
        <taxon>Dikarya</taxon>
        <taxon>Ascomycota</taxon>
        <taxon>Taphrinomycotina</taxon>
        <taxon>Taphrinomycetes</taxon>
        <taxon>Taphrinales</taxon>
        <taxon>Protomycetaceae</taxon>
        <taxon>Protomyces</taxon>
    </lineage>
</organism>
<feature type="domain" description="SAP" evidence="2">
    <location>
        <begin position="644"/>
        <end position="678"/>
    </location>
</feature>
<feature type="compositionally biased region" description="Low complexity" evidence="1">
    <location>
        <begin position="483"/>
        <end position="495"/>
    </location>
</feature>
<protein>
    <recommendedName>
        <fullName evidence="2">SAP domain-containing protein</fullName>
    </recommendedName>
</protein>
<keyword evidence="4" id="KW-1185">Reference proteome</keyword>
<feature type="region of interest" description="Disordered" evidence="1">
    <location>
        <begin position="190"/>
        <end position="217"/>
    </location>
</feature>
<gene>
    <name evidence="3" type="ORF">BCR37DRAFT_396528</name>
</gene>
<evidence type="ECO:0000256" key="1">
    <source>
        <dbReference type="SAM" id="MobiDB-lite"/>
    </source>
</evidence>